<gene>
    <name evidence="1" type="ordered locus">Plav_0933</name>
</gene>
<dbReference type="RefSeq" id="WP_012109810.1">
    <property type="nucleotide sequence ID" value="NC_009719.1"/>
</dbReference>
<dbReference type="KEGG" id="pla:Plav_0933"/>
<dbReference type="OrthoDB" id="8433260at2"/>
<dbReference type="AlphaFoldDB" id="A7HRM3"/>
<dbReference type="eggNOG" id="ENOG502Z9X1">
    <property type="taxonomic scope" value="Bacteria"/>
</dbReference>
<name>A7HRM3_PARL1</name>
<dbReference type="HOGENOM" id="CLU_577275_0_0_5"/>
<protein>
    <submittedName>
        <fullName evidence="1">Uncharacterized protein</fullName>
    </submittedName>
</protein>
<evidence type="ECO:0000313" key="2">
    <source>
        <dbReference type="Proteomes" id="UP000006377"/>
    </source>
</evidence>
<sequence length="473" mass="52334">MKTEPPASIKQRLASYLAQLPPPTAVKLASGLERERLRGVTGLPYEMILSGLRPLLASFRGKRPGSPDPLRQFCQPFEDLLVDGRDGERRQGLISRASVLRVWNWLEDDLLPDALPDMKRRIVDHTLTGDTVALGATVSVMHASAASAIRSAIEEARRDATQRKQAEKQLGGESGFDDAREIAAVLSIAPAMLALQSMLPRTIENLDDATLASVKELYDTTAETSPADALYIPFAVMSRLAEPSQILRFVRKVAHQRNDMVISRCDLAIFGEILLAEMEKIARKADALRPGHADLGILLEDVRRFARLSRGFTAEIDLRRNGEWGQRLLAARARVSAAVSQEMSRFENELVRALPFHQMGQYGRGGPMKPDLHKAPDSGRAARMEACLRFVEGVTPICEPLGAQSHCRSVRQQVETYLAAYEDRLLEEIRVASGTARANAELFLEFAAGFHEALGEEKQAEILRRRGQVATRS</sequence>
<dbReference type="EMBL" id="CP000774">
    <property type="protein sequence ID" value="ABS62556.1"/>
    <property type="molecule type" value="Genomic_DNA"/>
</dbReference>
<keyword evidence="2" id="KW-1185">Reference proteome</keyword>
<evidence type="ECO:0000313" key="1">
    <source>
        <dbReference type="EMBL" id="ABS62556.1"/>
    </source>
</evidence>
<organism evidence="1 2">
    <name type="scientific">Parvibaculum lavamentivorans (strain DS-1 / DSM 13023 / NCIMB 13966)</name>
    <dbReference type="NCBI Taxonomy" id="402881"/>
    <lineage>
        <taxon>Bacteria</taxon>
        <taxon>Pseudomonadati</taxon>
        <taxon>Pseudomonadota</taxon>
        <taxon>Alphaproteobacteria</taxon>
        <taxon>Hyphomicrobiales</taxon>
        <taxon>Parvibaculaceae</taxon>
        <taxon>Parvibaculum</taxon>
    </lineage>
</organism>
<dbReference type="Proteomes" id="UP000006377">
    <property type="component" value="Chromosome"/>
</dbReference>
<reference evidence="1 2" key="1">
    <citation type="journal article" date="2011" name="Stand. Genomic Sci.">
        <title>Complete genome sequence of Parvibaculum lavamentivorans type strain (DS-1(T)).</title>
        <authorList>
            <person name="Schleheck D."/>
            <person name="Weiss M."/>
            <person name="Pitluck S."/>
            <person name="Bruce D."/>
            <person name="Land M.L."/>
            <person name="Han S."/>
            <person name="Saunders E."/>
            <person name="Tapia R."/>
            <person name="Detter C."/>
            <person name="Brettin T."/>
            <person name="Han J."/>
            <person name="Woyke T."/>
            <person name="Goodwin L."/>
            <person name="Pennacchio L."/>
            <person name="Nolan M."/>
            <person name="Cook A.M."/>
            <person name="Kjelleberg S."/>
            <person name="Thomas T."/>
        </authorList>
    </citation>
    <scope>NUCLEOTIDE SEQUENCE [LARGE SCALE GENOMIC DNA]</scope>
    <source>
        <strain evidence="2">DS-1 / DSM 13023 / NCIMB 13966</strain>
    </source>
</reference>
<proteinExistence type="predicted"/>
<accession>A7HRM3</accession>